<dbReference type="RefSeq" id="WP_184938729.1">
    <property type="nucleotide sequence ID" value="NZ_JACHJV010000001.1"/>
</dbReference>
<dbReference type="AlphaFoldDB" id="A0A7W7R5Y7"/>
<reference evidence="2 3" key="1">
    <citation type="submission" date="2020-08" db="EMBL/GenBank/DDBJ databases">
        <title>Sequencing the genomes of 1000 actinobacteria strains.</title>
        <authorList>
            <person name="Klenk H.-P."/>
        </authorList>
    </citation>
    <scope>NUCLEOTIDE SEQUENCE [LARGE SCALE GENOMIC DNA]</scope>
    <source>
        <strain evidence="2 3">DSM 41654</strain>
    </source>
</reference>
<dbReference type="Pfam" id="PF05108">
    <property type="entry name" value="T7SS_ESX1_EccB"/>
    <property type="match status" value="1"/>
</dbReference>
<organism evidence="2 3">
    <name type="scientific">Kitasatospora kifunensis</name>
    <name type="common">Streptomyces kifunensis</name>
    <dbReference type="NCBI Taxonomy" id="58351"/>
    <lineage>
        <taxon>Bacteria</taxon>
        <taxon>Bacillati</taxon>
        <taxon>Actinomycetota</taxon>
        <taxon>Actinomycetes</taxon>
        <taxon>Kitasatosporales</taxon>
        <taxon>Streptomycetaceae</taxon>
        <taxon>Kitasatospora</taxon>
    </lineage>
</organism>
<protein>
    <submittedName>
        <fullName evidence="2">Type VII secretion protein EccB</fullName>
    </submittedName>
</protein>
<dbReference type="PANTHER" id="PTHR40765">
    <property type="entry name" value="ESX-2 SECRETION SYSTEM ATPASE ECCB2"/>
    <property type="match status" value="1"/>
</dbReference>
<dbReference type="InterPro" id="IPR007795">
    <property type="entry name" value="T7SS_EccB"/>
</dbReference>
<keyword evidence="3" id="KW-1185">Reference proteome</keyword>
<dbReference type="GO" id="GO:0005576">
    <property type="term" value="C:extracellular region"/>
    <property type="evidence" value="ECO:0007669"/>
    <property type="project" value="TreeGrafter"/>
</dbReference>
<accession>A0A7W7R5Y7</accession>
<dbReference type="PANTHER" id="PTHR40765:SF2">
    <property type="entry name" value="ESX-2 SECRETION SYSTEM ATPASE ECCB2"/>
    <property type="match status" value="1"/>
</dbReference>
<feature type="transmembrane region" description="Helical" evidence="1">
    <location>
        <begin position="41"/>
        <end position="61"/>
    </location>
</feature>
<comment type="caution">
    <text evidence="2">The sequence shown here is derived from an EMBL/GenBank/DDBJ whole genome shotgun (WGS) entry which is preliminary data.</text>
</comment>
<dbReference type="InterPro" id="IPR044857">
    <property type="entry name" value="T7SS_EccB_R1"/>
</dbReference>
<proteinExistence type="predicted"/>
<gene>
    <name evidence="2" type="ORF">FHR34_005025</name>
</gene>
<keyword evidence="1" id="KW-1133">Transmembrane helix</keyword>
<name>A0A7W7R5Y7_KITKI</name>
<dbReference type="Proteomes" id="UP000540506">
    <property type="component" value="Unassembled WGS sequence"/>
</dbReference>
<dbReference type="NCBIfam" id="TIGR03919">
    <property type="entry name" value="T7SS_EccB"/>
    <property type="match status" value="1"/>
</dbReference>
<keyword evidence="1" id="KW-0812">Transmembrane</keyword>
<sequence>MQSRRDQVQAHLFVMSRLASGMLRAEPDAPDTPTGRTTRGALTGLALGVVIALVVTVYGVMKPGGNTTWQKPGTLVMVEESGARYLYLGGVLHPVLNQASAKLLAGDQMALQQVSESSLSGVQRGAPVGLVGAPDALPTAAELTPGAWLACGIQQPAANPASGSKPQLALSVAPAQQGTALTAGQGALVSAPDGNDYLLWQGRRLRVDQQHSALQALGYPTATPFPVTAAMLGTLPAGPDLTSPDIPGRGSPGPTLSGRPTKVGQLFTDPTGGHYVLTSAGLVPLTVLQYDLLLGDPRTEKDAYGGTASAPALIGSADLAAHTAGGAGLPGGLPAEPPALVDPGQNQAICSDLHPSTDGNPVTSVAVLDAGTLGGQAPDSEPGVAPGCAAADKVAVRPGAGALVRALSGSGAGTSAYLVADNGVKYPLPSAAAVKQLGYSGAPTQAVPQALLALLPSGPSLDPAALSGGGVVVPPDAKGACGS</sequence>
<dbReference type="EMBL" id="JACHJV010000001">
    <property type="protein sequence ID" value="MBB4926032.1"/>
    <property type="molecule type" value="Genomic_DNA"/>
</dbReference>
<dbReference type="Gene3D" id="3.30.2390.20">
    <property type="entry name" value="Type VII secretion system EccB, repeat 1 domain"/>
    <property type="match status" value="1"/>
</dbReference>
<evidence type="ECO:0000313" key="3">
    <source>
        <dbReference type="Proteomes" id="UP000540506"/>
    </source>
</evidence>
<evidence type="ECO:0000256" key="1">
    <source>
        <dbReference type="SAM" id="Phobius"/>
    </source>
</evidence>
<evidence type="ECO:0000313" key="2">
    <source>
        <dbReference type="EMBL" id="MBB4926032.1"/>
    </source>
</evidence>
<keyword evidence="1" id="KW-0472">Membrane</keyword>